<dbReference type="InterPro" id="IPR008928">
    <property type="entry name" value="6-hairpin_glycosidase_sf"/>
</dbReference>
<dbReference type="InterPro" id="IPR033432">
    <property type="entry name" value="GH94_catalytic"/>
</dbReference>
<dbReference type="InterPro" id="IPR037018">
    <property type="entry name" value="GH65_N"/>
</dbReference>
<evidence type="ECO:0000259" key="4">
    <source>
        <dbReference type="Pfam" id="PF06165"/>
    </source>
</evidence>
<keyword evidence="3" id="KW-0472">Membrane</keyword>
<gene>
    <name evidence="7" type="ORF">KM031_09585</name>
</gene>
<dbReference type="SUPFAM" id="SSF74650">
    <property type="entry name" value="Galactose mutarotase-like"/>
    <property type="match status" value="2"/>
</dbReference>
<accession>A0A975P3S3</accession>
<dbReference type="Proteomes" id="UP000679352">
    <property type="component" value="Chromosome"/>
</dbReference>
<feature type="domain" description="Glycosyl hydrolase 94 supersandwich" evidence="4">
    <location>
        <begin position="1529"/>
        <end position="1792"/>
    </location>
</feature>
<keyword evidence="3" id="KW-0812">Transmembrane</keyword>
<dbReference type="InterPro" id="IPR037820">
    <property type="entry name" value="GH94N_NdvB"/>
</dbReference>
<feature type="transmembrane region" description="Helical" evidence="3">
    <location>
        <begin position="930"/>
        <end position="948"/>
    </location>
</feature>
<dbReference type="GO" id="GO:0016757">
    <property type="term" value="F:glycosyltransferase activity"/>
    <property type="evidence" value="ECO:0007669"/>
    <property type="project" value="UniProtKB-KW"/>
</dbReference>
<name>A0A975P3S3_9RHOB</name>
<dbReference type="InterPro" id="IPR012341">
    <property type="entry name" value="6hp_glycosidase-like_sf"/>
</dbReference>
<dbReference type="InterPro" id="IPR011013">
    <property type="entry name" value="Gal_mutarotase_sf_dom"/>
</dbReference>
<evidence type="ECO:0000256" key="2">
    <source>
        <dbReference type="ARBA" id="ARBA00022679"/>
    </source>
</evidence>
<dbReference type="CDD" id="cd11753">
    <property type="entry name" value="GH94N_ChvB_NdvB_2_like"/>
    <property type="match status" value="1"/>
</dbReference>
<protein>
    <submittedName>
        <fullName evidence="7">Glycosyl transferase</fullName>
    </submittedName>
</protein>
<evidence type="ECO:0000259" key="5">
    <source>
        <dbReference type="Pfam" id="PF10091"/>
    </source>
</evidence>
<keyword evidence="8" id="KW-1185">Reference proteome</keyword>
<feature type="transmembrane region" description="Helical" evidence="3">
    <location>
        <begin position="804"/>
        <end position="820"/>
    </location>
</feature>
<evidence type="ECO:0000313" key="8">
    <source>
        <dbReference type="Proteomes" id="UP000679352"/>
    </source>
</evidence>
<reference evidence="7" key="1">
    <citation type="submission" date="2021-06" db="EMBL/GenBank/DDBJ databases">
        <title>Direct submission.</title>
        <authorList>
            <person name="Lee C.-S."/>
            <person name="Jin L."/>
        </authorList>
    </citation>
    <scope>NUCLEOTIDE SEQUENCE</scope>
    <source>
        <strain evidence="7">Con5</strain>
    </source>
</reference>
<organism evidence="7 8">
    <name type="scientific">Gemmobacter fulvus</name>
    <dbReference type="NCBI Taxonomy" id="2840474"/>
    <lineage>
        <taxon>Bacteria</taxon>
        <taxon>Pseudomonadati</taxon>
        <taxon>Pseudomonadota</taxon>
        <taxon>Alphaproteobacteria</taxon>
        <taxon>Rhodobacterales</taxon>
        <taxon>Paracoccaceae</taxon>
        <taxon>Gemmobacter</taxon>
    </lineage>
</organism>
<dbReference type="InterPro" id="IPR019282">
    <property type="entry name" value="Glycoamylase-like_cons_dom"/>
</dbReference>
<feature type="domain" description="Glycosyl hydrolase 94 catalytic" evidence="6">
    <location>
        <begin position="2305"/>
        <end position="2733"/>
    </location>
</feature>
<dbReference type="SUPFAM" id="SSF48208">
    <property type="entry name" value="Six-hairpin glycosidases"/>
    <property type="match status" value="1"/>
</dbReference>
<dbReference type="Gene3D" id="1.50.10.140">
    <property type="match status" value="1"/>
</dbReference>
<feature type="domain" description="Glycosyl hydrolase 94 supersandwich" evidence="4">
    <location>
        <begin position="2022"/>
        <end position="2292"/>
    </location>
</feature>
<dbReference type="Gene3D" id="2.70.98.40">
    <property type="entry name" value="Glycoside hydrolase, family 65, N-terminal domain"/>
    <property type="match status" value="2"/>
</dbReference>
<evidence type="ECO:0000313" key="7">
    <source>
        <dbReference type="EMBL" id="QWK89129.1"/>
    </source>
</evidence>
<dbReference type="RefSeq" id="WP_215505858.1">
    <property type="nucleotide sequence ID" value="NZ_CP076361.1"/>
</dbReference>
<feature type="transmembrane region" description="Helical" evidence="3">
    <location>
        <begin position="405"/>
        <end position="429"/>
    </location>
</feature>
<dbReference type="SMART" id="SM01068">
    <property type="entry name" value="CBM_X"/>
    <property type="match status" value="2"/>
</dbReference>
<dbReference type="Pfam" id="PF06165">
    <property type="entry name" value="GH94_b-supersand"/>
    <property type="match status" value="2"/>
</dbReference>
<dbReference type="PANTHER" id="PTHR37469">
    <property type="entry name" value="CELLOBIONIC ACID PHOSPHORYLASE-RELATED"/>
    <property type="match status" value="1"/>
</dbReference>
<dbReference type="InterPro" id="IPR052047">
    <property type="entry name" value="GH94_Enzymes"/>
</dbReference>
<dbReference type="InterPro" id="IPR010383">
    <property type="entry name" value="Glyco_hydrolase_94_b-supersand"/>
</dbReference>
<dbReference type="Gene3D" id="1.50.10.10">
    <property type="match status" value="1"/>
</dbReference>
<dbReference type="KEGG" id="gfu:KM031_09585"/>
<dbReference type="Gene3D" id="2.60.420.10">
    <property type="entry name" value="Maltose phosphorylase, domain 3"/>
    <property type="match status" value="1"/>
</dbReference>
<feature type="domain" description="Glycoamylase-like" evidence="5">
    <location>
        <begin position="1269"/>
        <end position="1475"/>
    </location>
</feature>
<dbReference type="Pfam" id="PF10091">
    <property type="entry name" value="Glycoamylase"/>
    <property type="match status" value="1"/>
</dbReference>
<dbReference type="CDD" id="cd11756">
    <property type="entry name" value="GH94N_ChvB_NdvB_1_like"/>
    <property type="match status" value="1"/>
</dbReference>
<dbReference type="EMBL" id="CP076361">
    <property type="protein sequence ID" value="QWK89129.1"/>
    <property type="molecule type" value="Genomic_DNA"/>
</dbReference>
<proteinExistence type="predicted"/>
<evidence type="ECO:0000256" key="3">
    <source>
        <dbReference type="SAM" id="Phobius"/>
    </source>
</evidence>
<dbReference type="InterPro" id="IPR037824">
    <property type="entry name" value="GH94N_2_NdvB"/>
</dbReference>
<sequence length="2806" mass="301959">MTAVLSGAGIAPDGLPWADAAPIRAELFGIERMEQHALTLATAQRVALRPRRVPPLQHRLDDNTAQLLAAYRAISRELAAGRQVVPAADWLLDNYHLVEAQIREIRTDLPPGYYRLLPKLESGPFAGYPRVFGIAWAFVAHTDSHFDPEVLRRFLVAYQTVQPLTIGELWAVAITLRIVLIENLRRLSDQMTMGRLRRLEADTLADRICAPGQAHAALFAEIERRSSGPLSEVFAAQLAKRLRDRDPRTNPALGWLEERLAAQGASIDSVVRHAQERQGASNVTLRNVITSMRAISEIDWADLFESVSLVEAGLRQHGDYGAMDFPSRNLYRSAVEALARGSDLTEAEVADRAAARAATARDLRGADPGWHLIGGGRAAFETDIGFRAPLPLRIRRWGLAAGPRGYFGALFAVTLGLVGLSVAALLAWGGGSLVLWLWGMLAVLPASAVAVALVDRIAAASVGAVRLPGLELKAGVPSALRTVVAVPVLITDSDDLRAQIDGLEVHHLSGTGGDMTFVLLTDGLDAPTEQMPGDAALLALAGAEIAALNQRHAPGPAGPRFLHLHRARRYNAAEGVWMGWERKRGKLHEFNRLLRGAQDTGFVTADGQVPWVPADVRYVITLDADTRMPRDAAVRLVGKIAHPLNRPVLDTALGRVTQGHGILQPRVTPALASGHKATLFQQATSGPGGMDPYAAATSDIYQDLFGEGSFTGKGIYDVDAFAAAMEGRVPDNTLLSHDLLEGIFARAGLVSDVELVEAFPDRHDVASRRQHRWTRGDWQLLPWLVAPGIPLLGRLKMVDNLRRALVAPLTLAVLALGWVLPGPAALLATLLVLAAVALPVLVPMLMGVIPRRTGLHVESHLRQSLADLRLALLQTGLGLTFLADSAWRMGDAILRTFWRLGVSRRNLLEWTTAAQAAGGPRPGLAGVARGMAGGVGLGLTVSVAAGLAAPAALPLILPFAALWLLAPAIAFWISTAHPATQDRPLPAEAARDLRRIARRTWRYFEVFVTEADGHLPPDNFQEDPVGVTARRTSPTNMGLYLLSAVAARDFGWSGLLRTTERLELTLAAMAALPKFKGHFYNWYGTEDGRVLEPVYVSSVDSGNLAGHLIAVANACEGWAQDATPGDIRTGLLDTLHLARMAPGATAAPLGDLLDEIEAGLLAPVAGDPGWLALQRLASKARAAVPAGDGMTEAQLWLDALHRELGQHAQDTDPALSAGLPSRLAAVAAQARQLALAMDFAFLLDPDRKLLSIGYSVSENALDPSCYDLLASEARLASLFAIAKKDAPARHWFRLGRSATPLKGGAALVSWSGSMFEYLMPALVMQESDDSLLGQTNRLVVAQQQRYGQQRNVPWGVSESGFNARDVQMNYQYSTFGIPGLGLKRGLAADLVIAPYATGLATMIDPLAAHRNFAALSARGGLGRFGFFEAMDFTPSRVPEGATVAVVRSYMAHHQGMTLVAIANALHDGRMRARFHAEPMIRAAELLLQERIPRDIVNAHPRAEETPAGNPAVADMQRMARIEGVPQGPPVTHLLSNGRYSVMLTARGGGYSRWGHIAITRWQADATRDSGGTQFWLRDVRSGAVHHLSGAGDVAEHREVQFFEDRAIVSRTDGTLATTLDIVVSGEHDAEVRRICVTSTSRRPREIDVTSCAELVLTTVAADEAHPAFAKMFVQTEYLPEFHALLATRRPRSPEESPVWAAHFLVVEGEPAAAMEYETDRAAFLGRDNDMAHAQAISGDAALTGSVGTVLDPVFALRQRLRIAPGGTVRLAFWTVVAASRAEVIDLIDQHHDRNAFDRAKTLAWTQAQVQLRHLGVDAAQAAEFQQLAAPLLYPDARFRASAGAILHGAGKQSGLWPMSISGDLPIVLLRIDDQADMPAVHDVLLAHEYWRMKRLEVDVVILNEHPPSYVQSLQSAIEAALRSSNTARAGAAGGAVHALRADLMTAEARALLAATARVVLLARRGALADQIAAALSEGSALPAAALPARQALRPTPLAGVPATDAPVTEFFNGLGGFDRQGREYVTVLATGATTPAPWVNVIANDGFGFQVSATGSGSTWAENSRENRLTPWSNDPVADPAGEAFYIRDEATGELLSPTARPLRSAGLHTARHGFGYSRFTHEAGGLALDLLQYVPLDAPAKISRLTLRNLSGRRRRLTVLAYAEPVMGLSRAATAPFLTTGRDDQSGALFARNPWNMAFPDRVMFADLGGTQTGFTTDRTAFLGHGGDLSAPLALMTGVPLAAAEGAGHDPCMVLARSVDLAPGDSVEVAHFLGQTASPEAARALIDRLRHADLDALLTEVEAHWQEVLGTVQIETPDRAMDILVNGWLQYQTLASRVQARAGFYQASGAYGFRDQLQDGMALTMAQPGRVRAHLLRAAGRQFPEGDVQHWWLPHSGQGVRTRISDDCVWLGYAVADYVATSGDAAVLDEMVPFIEGVSLAPGQHDAFFLPDPSAHHAPLYEHCALGLDRCIALTGRLGLPLMGTGDWNDGMNRVGEGGQGESVWLGWLLLRTLAMFAPLAAQRDPARAVRWQAHAETLRAALEREAWDGAWYRRATFDDGSWLGSASGAACRIDSIAQSWAVLSGQADPVRAAQAMQALDRNLIRPEAKLALLFTPPFDNAAPEFGPDPGYIAGYPPGLRENGGQYSHAAIWAVLARTQLRDGDGAARLFGMLNPITHALTPEGVQRYKVEPYVVAADVYSVAPHEGRGGWTWYTGSAAWMYRAAVEGILGLRREGDHLRIDPCLPRDWPGFSAKLRIGSTQLEIRVVQGGDTATPGTEIGPGGLRVPLDGAAHVLHLRLPPDA</sequence>
<keyword evidence="1" id="KW-0328">Glycosyltransferase</keyword>
<dbReference type="GO" id="GO:0030246">
    <property type="term" value="F:carbohydrate binding"/>
    <property type="evidence" value="ECO:0007669"/>
    <property type="project" value="InterPro"/>
</dbReference>
<feature type="transmembrane region" description="Helical" evidence="3">
    <location>
        <begin position="955"/>
        <end position="973"/>
    </location>
</feature>
<keyword evidence="3" id="KW-1133">Transmembrane helix</keyword>
<evidence type="ECO:0000256" key="1">
    <source>
        <dbReference type="ARBA" id="ARBA00022676"/>
    </source>
</evidence>
<dbReference type="PANTHER" id="PTHR37469:SF2">
    <property type="entry name" value="CELLOBIONIC ACID PHOSPHORYLASE"/>
    <property type="match status" value="1"/>
</dbReference>
<dbReference type="GO" id="GO:0005975">
    <property type="term" value="P:carbohydrate metabolic process"/>
    <property type="evidence" value="ECO:0007669"/>
    <property type="project" value="InterPro"/>
</dbReference>
<keyword evidence="2 7" id="KW-0808">Transferase</keyword>
<feature type="transmembrane region" description="Helical" evidence="3">
    <location>
        <begin position="870"/>
        <end position="890"/>
    </location>
</feature>
<feature type="transmembrane region" description="Helical" evidence="3">
    <location>
        <begin position="826"/>
        <end position="849"/>
    </location>
</feature>
<feature type="transmembrane region" description="Helical" evidence="3">
    <location>
        <begin position="435"/>
        <end position="454"/>
    </location>
</feature>
<evidence type="ECO:0000259" key="6">
    <source>
        <dbReference type="Pfam" id="PF17167"/>
    </source>
</evidence>
<dbReference type="Pfam" id="PF17167">
    <property type="entry name" value="Glyco_hydro_94"/>
    <property type="match status" value="1"/>
</dbReference>